<dbReference type="PANTHER" id="PTHR46910:SF38">
    <property type="entry name" value="ZN(2)-C6 FUNGAL-TYPE DOMAIN-CONTAINING PROTEIN"/>
    <property type="match status" value="1"/>
</dbReference>
<dbReference type="GO" id="GO:0000981">
    <property type="term" value="F:DNA-binding transcription factor activity, RNA polymerase II-specific"/>
    <property type="evidence" value="ECO:0007669"/>
    <property type="project" value="InterPro"/>
</dbReference>
<keyword evidence="1" id="KW-0539">Nucleus</keyword>
<proteinExistence type="predicted"/>
<dbReference type="Pfam" id="PF04082">
    <property type="entry name" value="Fungal_trans"/>
    <property type="match status" value="1"/>
</dbReference>
<dbReference type="GO" id="GO:0008270">
    <property type="term" value="F:zinc ion binding"/>
    <property type="evidence" value="ECO:0007669"/>
    <property type="project" value="InterPro"/>
</dbReference>
<protein>
    <recommendedName>
        <fullName evidence="3">Xylanolytic transcriptional activator regulatory domain-containing protein</fullName>
    </recommendedName>
</protein>
<evidence type="ECO:0000256" key="2">
    <source>
        <dbReference type="SAM" id="MobiDB-lite"/>
    </source>
</evidence>
<dbReference type="Gene3D" id="4.10.240.10">
    <property type="entry name" value="Zn(2)-C6 fungal-type DNA-binding domain"/>
    <property type="match status" value="1"/>
</dbReference>
<dbReference type="Proteomes" id="UP000017559">
    <property type="component" value="Unassembled WGS sequence"/>
</dbReference>
<dbReference type="GO" id="GO:0006351">
    <property type="term" value="P:DNA-templated transcription"/>
    <property type="evidence" value="ECO:0007669"/>
    <property type="project" value="InterPro"/>
</dbReference>
<keyword evidence="5" id="KW-1185">Reference proteome</keyword>
<sequence>MSGKRCSNCSNNNYDCTYIQEAKKRAPPKAYIEGLELKVEQMEQTLRQVIPDDDVRKQLGSFFVNHKWSAPKPDISKASAPQIRSIPHADLVVDAIRRWDSGPTESKQNDEVKDEEDEYLALADSLKHLVISPDYLRFYGESSGIMLIQAANQLKEEYTKEARTHGPFFPNLRRPGFWQPQPWEHSVCQTTRYRYDFPAEDLMNDLVDLYFKNINIFIPLLHRPTFERDVAMKLHLKDDMFGAVLLLVCANGSRYSDDLRVLLDGVDSWTSCGWKWFDQVQAARTSLVSPPSLYDLQFYSLSSLFLLKSSAPHACWTLVGIGLRLAQEIGVHRRQISPRFTIEGELMKRAFWVLIYIDRVTSAEEGRPCAIQDEDFDLDMPIECDDEYLMEHPDPKKAFLQPLGRPSYVSAFNSCLKLTRLLALALRTIYSINKSKVLLGLAGPQWEQRIVTELDSALNQWADSLPEHLRWDPTREDDVFFNQSVMLYTQYYFVQILVHRPFIPTPNRPSPLSFPSLAICTNAARSCSHVVDVQRKRGGTLLPVNQAAVFNAGVVLLLNIWGGRRSGLSIDPNREMADVHKCMHVLQMCEKRWHTCGRLWDVLYQLASVGELPLPQPRQGSQNKRYRDSDNSRSASASTGNSSEGVSVTNDVGRRDIAGTKRAMKSSASQFNAAQTPPPPSNQHFFSLPMYSEELGRLPLHGQLHYTSHRNQGVDGMDATGGYWFASQETLQTLPMTGDGTAVDPSMSMPYNLSLPTGYPAFADAEFFDQLASMSWPSGANLMTGDGAAADPAYMGTDGNSTMLSSAGDLSVINTMRSHASSSYSMGESISFGE</sequence>
<dbReference type="InterPro" id="IPR050987">
    <property type="entry name" value="AtrR-like"/>
</dbReference>
<evidence type="ECO:0000256" key="1">
    <source>
        <dbReference type="ARBA" id="ARBA00023242"/>
    </source>
</evidence>
<dbReference type="EMBL" id="AWSO01002192">
    <property type="protein sequence ID" value="ESK81876.1"/>
    <property type="molecule type" value="Genomic_DNA"/>
</dbReference>
<organism evidence="4 5">
    <name type="scientific">Moniliophthora roreri (strain MCA 2997)</name>
    <name type="common">Cocoa frosty pod rot fungus</name>
    <name type="synonym">Crinipellis roreri</name>
    <dbReference type="NCBI Taxonomy" id="1381753"/>
    <lineage>
        <taxon>Eukaryota</taxon>
        <taxon>Fungi</taxon>
        <taxon>Dikarya</taxon>
        <taxon>Basidiomycota</taxon>
        <taxon>Agaricomycotina</taxon>
        <taxon>Agaricomycetes</taxon>
        <taxon>Agaricomycetidae</taxon>
        <taxon>Agaricales</taxon>
        <taxon>Marasmiineae</taxon>
        <taxon>Marasmiaceae</taxon>
        <taxon>Moniliophthora</taxon>
    </lineage>
</organism>
<accession>V2WMU8</accession>
<dbReference type="PANTHER" id="PTHR46910">
    <property type="entry name" value="TRANSCRIPTION FACTOR PDR1"/>
    <property type="match status" value="1"/>
</dbReference>
<feature type="region of interest" description="Disordered" evidence="2">
    <location>
        <begin position="613"/>
        <end position="686"/>
    </location>
</feature>
<dbReference type="CDD" id="cd12148">
    <property type="entry name" value="fungal_TF_MHR"/>
    <property type="match status" value="1"/>
</dbReference>
<dbReference type="AlphaFoldDB" id="V2WMU8"/>
<dbReference type="OrthoDB" id="4456959at2759"/>
<dbReference type="InterPro" id="IPR036864">
    <property type="entry name" value="Zn2-C6_fun-type_DNA-bd_sf"/>
</dbReference>
<evidence type="ECO:0000313" key="4">
    <source>
        <dbReference type="EMBL" id="ESK81876.1"/>
    </source>
</evidence>
<dbReference type="SMART" id="SM00906">
    <property type="entry name" value="Fungal_trans"/>
    <property type="match status" value="1"/>
</dbReference>
<evidence type="ECO:0000313" key="5">
    <source>
        <dbReference type="Proteomes" id="UP000017559"/>
    </source>
</evidence>
<evidence type="ECO:0000259" key="3">
    <source>
        <dbReference type="SMART" id="SM00906"/>
    </source>
</evidence>
<dbReference type="InterPro" id="IPR007219">
    <property type="entry name" value="XnlR_reg_dom"/>
</dbReference>
<feature type="domain" description="Xylanolytic transcriptional activator regulatory" evidence="3">
    <location>
        <begin position="315"/>
        <end position="387"/>
    </location>
</feature>
<comment type="caution">
    <text evidence="4">The sequence shown here is derived from an EMBL/GenBank/DDBJ whole genome shotgun (WGS) entry which is preliminary data.</text>
</comment>
<reference evidence="4 5" key="1">
    <citation type="journal article" date="2014" name="BMC Genomics">
        <title>Genome and secretome analysis of the hemibiotrophic fungal pathogen, Moniliophthora roreri, which causes frosty pod rot disease of cacao: mechanisms of the biotrophic and necrotrophic phases.</title>
        <authorList>
            <person name="Meinhardt L.W."/>
            <person name="Costa G.G.L."/>
            <person name="Thomazella D.P.T."/>
            <person name="Teixeira P.J.P.L."/>
            <person name="Carazzolle M.F."/>
            <person name="Schuster S.C."/>
            <person name="Carlson J.E."/>
            <person name="Guiltinan M.J."/>
            <person name="Mieczkowski P."/>
            <person name="Farmer A."/>
            <person name="Ramaraj T."/>
            <person name="Crozier J."/>
            <person name="Davis R.E."/>
            <person name="Shao J."/>
            <person name="Melnick R.L."/>
            <person name="Pereira G.A.G."/>
            <person name="Bailey B.A."/>
        </authorList>
    </citation>
    <scope>NUCLEOTIDE SEQUENCE [LARGE SCALE GENOMIC DNA]</scope>
    <source>
        <strain evidence="4 5">MCA 2997</strain>
    </source>
</reference>
<dbReference type="GO" id="GO:0003677">
    <property type="term" value="F:DNA binding"/>
    <property type="evidence" value="ECO:0007669"/>
    <property type="project" value="InterPro"/>
</dbReference>
<feature type="compositionally biased region" description="Low complexity" evidence="2">
    <location>
        <begin position="632"/>
        <end position="643"/>
    </location>
</feature>
<gene>
    <name evidence="4" type="ORF">Moror_718</name>
</gene>
<dbReference type="KEGG" id="mrr:Moror_718"/>
<dbReference type="HOGENOM" id="CLU_006019_2_0_1"/>
<feature type="compositionally biased region" description="Polar residues" evidence="2">
    <location>
        <begin position="666"/>
        <end position="675"/>
    </location>
</feature>
<name>V2WMU8_MONRO</name>